<organism evidence="2 3">
    <name type="scientific">Dyella telluris</name>
    <dbReference type="NCBI Taxonomy" id="2763498"/>
    <lineage>
        <taxon>Bacteria</taxon>
        <taxon>Pseudomonadati</taxon>
        <taxon>Pseudomonadota</taxon>
        <taxon>Gammaproteobacteria</taxon>
        <taxon>Lysobacterales</taxon>
        <taxon>Rhodanobacteraceae</taxon>
        <taxon>Dyella</taxon>
    </lineage>
</organism>
<feature type="transmembrane region" description="Helical" evidence="1">
    <location>
        <begin position="12"/>
        <end position="31"/>
    </location>
</feature>
<gene>
    <name evidence="2" type="ORF">H8F01_17950</name>
</gene>
<feature type="transmembrane region" description="Helical" evidence="1">
    <location>
        <begin position="77"/>
        <end position="103"/>
    </location>
</feature>
<dbReference type="EMBL" id="CP060412">
    <property type="protein sequence ID" value="QNK00935.1"/>
    <property type="molecule type" value="Genomic_DNA"/>
</dbReference>
<feature type="transmembrane region" description="Helical" evidence="1">
    <location>
        <begin position="43"/>
        <end position="65"/>
    </location>
</feature>
<evidence type="ECO:0000313" key="2">
    <source>
        <dbReference type="EMBL" id="QNK00935.1"/>
    </source>
</evidence>
<keyword evidence="1" id="KW-0812">Transmembrane</keyword>
<keyword evidence="1" id="KW-1133">Transmembrane helix</keyword>
<accession>A0A7G8Q2C7</accession>
<reference evidence="2 3" key="1">
    <citation type="submission" date="2020-08" db="EMBL/GenBank/DDBJ databases">
        <title>Dyella sp. G9 isolated from forest soil.</title>
        <authorList>
            <person name="Fu J."/>
            <person name="Qiu L."/>
        </authorList>
    </citation>
    <scope>NUCLEOTIDE SEQUENCE [LARGE SCALE GENOMIC DNA]</scope>
    <source>
        <strain evidence="2 3">G9</strain>
    </source>
</reference>
<keyword evidence="3" id="KW-1185">Reference proteome</keyword>
<keyword evidence="1" id="KW-0472">Membrane</keyword>
<name>A0A7G8Q2C7_9GAMM</name>
<proteinExistence type="predicted"/>
<sequence length="109" mass="11562">MPAYSLPRTVSKVVIAAIMFCTAALTVFSVAQDGQLPAVVQSSLVSIGVFVLLTIYSGVLVNTCWKNEADPEAEDATLARVVATFLSAMAFLMFLGALVYYGVVAHSLK</sequence>
<evidence type="ECO:0000256" key="1">
    <source>
        <dbReference type="SAM" id="Phobius"/>
    </source>
</evidence>
<dbReference type="Proteomes" id="UP000515873">
    <property type="component" value="Chromosome"/>
</dbReference>
<dbReference type="RefSeq" id="WP_187056402.1">
    <property type="nucleotide sequence ID" value="NZ_CP060412.1"/>
</dbReference>
<dbReference type="AlphaFoldDB" id="A0A7G8Q2C7"/>
<protein>
    <submittedName>
        <fullName evidence="2">Uncharacterized protein</fullName>
    </submittedName>
</protein>
<evidence type="ECO:0000313" key="3">
    <source>
        <dbReference type="Proteomes" id="UP000515873"/>
    </source>
</evidence>
<dbReference type="KEGG" id="dtl:H8F01_17950"/>